<dbReference type="Pfam" id="PF01541">
    <property type="entry name" value="GIY-YIG"/>
    <property type="match status" value="1"/>
</dbReference>
<name>A0A814R334_9BILA</name>
<keyword evidence="3" id="KW-1185">Reference proteome</keyword>
<sequence length="527" mass="62779">DKLLELYENSHISEELFLNLIPTRAKLGTFKILPKLHKKTFTCRPIINYKNHPTTFLCILVDLILRPFVKEYKSFLATGDFDSLYSNIDHSDCINVIGDFLRDKLISSHISLVGFIAILNLILENNYFSFKEFCFFVQKLGIAMGSKCGPSIANIYVYCYEKKWLYIYRPFFYVRYIDDIFVVFDNLDILETLRRAFGSLKLNIEHKETVNFLDLNITLDKFSNNLVFDLYSKPTNTFCYLSTFSNHPDFIFENLPKFLFIKIRRICSNLTDFTKNSLRLTKQLIERGYIRSKIDKVFNMVFKLDRNDLLDYKIKPFREKDVIDFKINFDINSKDFKGVFKKAFVKYFGNIEETKKLRFRLINKMQNNLSSILVHDFKFPVSKSFCYQKCSNVDCSICRFADISYSIKLKDNFFLPIWDISSCNSLNCVYVIYCKLCNEYYIGRTNSIKKRIYKHIYDIKNFKPFKLNSTSISIHFNLKFHIFQEHFKFYIYRNNLSEKTRLNLECFLINLFLKYDLKLINDFILNI</sequence>
<dbReference type="EMBL" id="CAJNOC010009335">
    <property type="protein sequence ID" value="CAF1127635.1"/>
    <property type="molecule type" value="Genomic_DNA"/>
</dbReference>
<organism evidence="2 3">
    <name type="scientific">Brachionus calyciflorus</name>
    <dbReference type="NCBI Taxonomy" id="104777"/>
    <lineage>
        <taxon>Eukaryota</taxon>
        <taxon>Metazoa</taxon>
        <taxon>Spiralia</taxon>
        <taxon>Gnathifera</taxon>
        <taxon>Rotifera</taxon>
        <taxon>Eurotatoria</taxon>
        <taxon>Monogononta</taxon>
        <taxon>Pseudotrocha</taxon>
        <taxon>Ploima</taxon>
        <taxon>Brachionidae</taxon>
        <taxon>Brachionus</taxon>
    </lineage>
</organism>
<dbReference type="InterPro" id="IPR058912">
    <property type="entry name" value="HTH_animal"/>
</dbReference>
<evidence type="ECO:0000259" key="1">
    <source>
        <dbReference type="PROSITE" id="PS50164"/>
    </source>
</evidence>
<dbReference type="InterPro" id="IPR000477">
    <property type="entry name" value="RT_dom"/>
</dbReference>
<dbReference type="Pfam" id="PF00078">
    <property type="entry name" value="RVT_1"/>
    <property type="match status" value="1"/>
</dbReference>
<reference evidence="2" key="1">
    <citation type="submission" date="2021-02" db="EMBL/GenBank/DDBJ databases">
        <authorList>
            <person name="Nowell W R."/>
        </authorList>
    </citation>
    <scope>NUCLEOTIDE SEQUENCE</scope>
    <source>
        <strain evidence="2">Ploen Becks lab</strain>
    </source>
</reference>
<dbReference type="PROSITE" id="PS50164">
    <property type="entry name" value="GIY_YIG"/>
    <property type="match status" value="1"/>
</dbReference>
<evidence type="ECO:0000313" key="3">
    <source>
        <dbReference type="Proteomes" id="UP000663879"/>
    </source>
</evidence>
<dbReference type="CDD" id="cd00719">
    <property type="entry name" value="GIY-YIG_SF"/>
    <property type="match status" value="1"/>
</dbReference>
<feature type="domain" description="GIY-YIG" evidence="1">
    <location>
        <begin position="425"/>
        <end position="521"/>
    </location>
</feature>
<evidence type="ECO:0000313" key="2">
    <source>
        <dbReference type="EMBL" id="CAF1127635.1"/>
    </source>
</evidence>
<dbReference type="SUPFAM" id="SSF82771">
    <property type="entry name" value="GIY-YIG endonuclease"/>
    <property type="match status" value="1"/>
</dbReference>
<protein>
    <recommendedName>
        <fullName evidence="1">GIY-YIG domain-containing protein</fullName>
    </recommendedName>
</protein>
<dbReference type="PANTHER" id="PTHR21301">
    <property type="entry name" value="REVERSE TRANSCRIPTASE"/>
    <property type="match status" value="1"/>
</dbReference>
<dbReference type="OrthoDB" id="6137369at2759"/>
<dbReference type="InterPro" id="IPR035901">
    <property type="entry name" value="GIY-YIG_endonuc_sf"/>
</dbReference>
<dbReference type="InterPro" id="IPR000305">
    <property type="entry name" value="GIY-YIG_endonuc"/>
</dbReference>
<dbReference type="Pfam" id="PF26215">
    <property type="entry name" value="HTH_animal"/>
    <property type="match status" value="1"/>
</dbReference>
<proteinExistence type="predicted"/>
<dbReference type="Proteomes" id="UP000663879">
    <property type="component" value="Unassembled WGS sequence"/>
</dbReference>
<dbReference type="InterPro" id="IPR043502">
    <property type="entry name" value="DNA/RNA_pol_sf"/>
</dbReference>
<comment type="caution">
    <text evidence="2">The sequence shown here is derived from an EMBL/GenBank/DDBJ whole genome shotgun (WGS) entry which is preliminary data.</text>
</comment>
<gene>
    <name evidence="2" type="ORF">OXX778_LOCUS22328</name>
</gene>
<dbReference type="AlphaFoldDB" id="A0A814R334"/>
<dbReference type="SUPFAM" id="SSF56672">
    <property type="entry name" value="DNA/RNA polymerases"/>
    <property type="match status" value="1"/>
</dbReference>
<dbReference type="Gene3D" id="3.40.1440.10">
    <property type="entry name" value="GIY-YIG endonuclease"/>
    <property type="match status" value="1"/>
</dbReference>
<dbReference type="PANTHER" id="PTHR21301:SF10">
    <property type="entry name" value="REVERSE TRANSCRIPTASE DOMAIN-CONTAINING PROTEIN"/>
    <property type="match status" value="1"/>
</dbReference>
<feature type="non-terminal residue" evidence="2">
    <location>
        <position position="1"/>
    </location>
</feature>
<accession>A0A814R334</accession>